<gene>
    <name evidence="1" type="ORF">SAMN05444350_1404</name>
</gene>
<dbReference type="EMBL" id="FQZN01000040">
    <property type="protein sequence ID" value="SHJ61172.1"/>
    <property type="molecule type" value="Genomic_DNA"/>
</dbReference>
<dbReference type="AlphaFoldDB" id="A0A1M6KQI2"/>
<evidence type="ECO:0000313" key="2">
    <source>
        <dbReference type="Proteomes" id="UP000184192"/>
    </source>
</evidence>
<protein>
    <submittedName>
        <fullName evidence="1">Uncharacterized protein</fullName>
    </submittedName>
</protein>
<evidence type="ECO:0000313" key="1">
    <source>
        <dbReference type="EMBL" id="SHJ61172.1"/>
    </source>
</evidence>
<keyword evidence="2" id="KW-1185">Reference proteome</keyword>
<proteinExistence type="predicted"/>
<organism evidence="1 2">
    <name type="scientific">Bacteroides stercorirosoris</name>
    <dbReference type="NCBI Taxonomy" id="871324"/>
    <lineage>
        <taxon>Bacteria</taxon>
        <taxon>Pseudomonadati</taxon>
        <taxon>Bacteroidota</taxon>
        <taxon>Bacteroidia</taxon>
        <taxon>Bacteroidales</taxon>
        <taxon>Bacteroidaceae</taxon>
        <taxon>Bacteroides</taxon>
    </lineage>
</organism>
<sequence>MKFMIDWAEEACNLFLASSRLVHCIQKKKKKHLPVPKKRSTFVPDYSAPGSTKCILSD</sequence>
<name>A0A1M6KQI2_9BACE</name>
<dbReference type="Proteomes" id="UP000184192">
    <property type="component" value="Unassembled WGS sequence"/>
</dbReference>
<reference evidence="2" key="1">
    <citation type="submission" date="2016-11" db="EMBL/GenBank/DDBJ databases">
        <authorList>
            <person name="Varghese N."/>
            <person name="Submissions S."/>
        </authorList>
    </citation>
    <scope>NUCLEOTIDE SEQUENCE [LARGE SCALE GENOMIC DNA]</scope>
    <source>
        <strain evidence="2">DSM 26884</strain>
    </source>
</reference>
<accession>A0A1M6KQI2</accession>